<evidence type="ECO:0000256" key="9">
    <source>
        <dbReference type="ARBA" id="ARBA00023235"/>
    </source>
</evidence>
<keyword evidence="7 10" id="KW-0822">Tryptophan biosynthesis</keyword>
<dbReference type="InterPro" id="IPR011060">
    <property type="entry name" value="RibuloseP-bd_barrel"/>
</dbReference>
<organism evidence="12 13">
    <name type="scientific">Marinomonas fungiae</name>
    <dbReference type="NCBI Taxonomy" id="1137284"/>
    <lineage>
        <taxon>Bacteria</taxon>
        <taxon>Pseudomonadati</taxon>
        <taxon>Pseudomonadota</taxon>
        <taxon>Gammaproteobacteria</taxon>
        <taxon>Oceanospirillales</taxon>
        <taxon>Oceanospirillaceae</taxon>
        <taxon>Marinomonas</taxon>
    </lineage>
</organism>
<dbReference type="UniPathway" id="UPA00035">
    <property type="reaction ID" value="UER00042"/>
</dbReference>
<dbReference type="CDD" id="cd00405">
    <property type="entry name" value="PRAI"/>
    <property type="match status" value="1"/>
</dbReference>
<accession>A0A0K6IJW1</accession>
<dbReference type="RefSeq" id="WP_055462351.1">
    <property type="nucleotide sequence ID" value="NZ_CYHG01000003.1"/>
</dbReference>
<dbReference type="Pfam" id="PF00697">
    <property type="entry name" value="PRAI"/>
    <property type="match status" value="1"/>
</dbReference>
<dbReference type="EC" id="5.3.1.24" evidence="4 10"/>
<evidence type="ECO:0000256" key="1">
    <source>
        <dbReference type="ARBA" id="ARBA00001164"/>
    </source>
</evidence>
<keyword evidence="6 10" id="KW-0028">Amino-acid biosynthesis</keyword>
<dbReference type="GO" id="GO:0000162">
    <property type="term" value="P:L-tryptophan biosynthetic process"/>
    <property type="evidence" value="ECO:0007669"/>
    <property type="project" value="UniProtKB-UniRule"/>
</dbReference>
<evidence type="ECO:0000256" key="7">
    <source>
        <dbReference type="ARBA" id="ARBA00022822"/>
    </source>
</evidence>
<dbReference type="OrthoDB" id="9796196at2"/>
<reference evidence="13" key="1">
    <citation type="submission" date="2015-08" db="EMBL/GenBank/DDBJ databases">
        <authorList>
            <person name="Varghese N."/>
        </authorList>
    </citation>
    <scope>NUCLEOTIDE SEQUENCE [LARGE SCALE GENOMIC DNA]</scope>
    <source>
        <strain evidence="13">JCM 18476</strain>
    </source>
</reference>
<evidence type="ECO:0000256" key="6">
    <source>
        <dbReference type="ARBA" id="ARBA00022605"/>
    </source>
</evidence>
<dbReference type="InterPro" id="IPR001240">
    <property type="entry name" value="PRAI_dom"/>
</dbReference>
<protein>
    <recommendedName>
        <fullName evidence="5 10">N-(5'-phosphoribosyl)anthranilate isomerase</fullName>
        <shortName evidence="10">PRAI</shortName>
        <ecNumber evidence="4 10">5.3.1.24</ecNumber>
    </recommendedName>
</protein>
<comment type="similarity">
    <text evidence="3 10">Belongs to the TrpF family.</text>
</comment>
<gene>
    <name evidence="10" type="primary">trpF</name>
    <name evidence="12" type="ORF">Ga0061065_103244</name>
</gene>
<evidence type="ECO:0000313" key="12">
    <source>
        <dbReference type="EMBL" id="CUB03393.1"/>
    </source>
</evidence>
<name>A0A0K6IJW1_9GAMM</name>
<dbReference type="InterPro" id="IPR013785">
    <property type="entry name" value="Aldolase_TIM"/>
</dbReference>
<proteinExistence type="inferred from homology"/>
<dbReference type="AlphaFoldDB" id="A0A0K6IJW1"/>
<dbReference type="PANTHER" id="PTHR42894">
    <property type="entry name" value="N-(5'-PHOSPHORIBOSYL)ANTHRANILATE ISOMERASE"/>
    <property type="match status" value="1"/>
</dbReference>
<evidence type="ECO:0000259" key="11">
    <source>
        <dbReference type="Pfam" id="PF00697"/>
    </source>
</evidence>
<keyword evidence="9 10" id="KW-0413">Isomerase</keyword>
<dbReference type="Proteomes" id="UP000182769">
    <property type="component" value="Unassembled WGS sequence"/>
</dbReference>
<dbReference type="EMBL" id="CYHG01000003">
    <property type="protein sequence ID" value="CUB03393.1"/>
    <property type="molecule type" value="Genomic_DNA"/>
</dbReference>
<dbReference type="SUPFAM" id="SSF51366">
    <property type="entry name" value="Ribulose-phoshate binding barrel"/>
    <property type="match status" value="1"/>
</dbReference>
<evidence type="ECO:0000256" key="8">
    <source>
        <dbReference type="ARBA" id="ARBA00023141"/>
    </source>
</evidence>
<dbReference type="InterPro" id="IPR044643">
    <property type="entry name" value="TrpF_fam"/>
</dbReference>
<keyword evidence="8 10" id="KW-0057">Aromatic amino acid biosynthesis</keyword>
<evidence type="ECO:0000256" key="10">
    <source>
        <dbReference type="HAMAP-Rule" id="MF_00135"/>
    </source>
</evidence>
<keyword evidence="13" id="KW-1185">Reference proteome</keyword>
<evidence type="ECO:0000256" key="3">
    <source>
        <dbReference type="ARBA" id="ARBA00007571"/>
    </source>
</evidence>
<evidence type="ECO:0000313" key="13">
    <source>
        <dbReference type="Proteomes" id="UP000182769"/>
    </source>
</evidence>
<dbReference type="PANTHER" id="PTHR42894:SF1">
    <property type="entry name" value="N-(5'-PHOSPHORIBOSYL)ANTHRANILATE ISOMERASE"/>
    <property type="match status" value="1"/>
</dbReference>
<evidence type="ECO:0000256" key="5">
    <source>
        <dbReference type="ARBA" id="ARBA00022272"/>
    </source>
</evidence>
<dbReference type="Gene3D" id="3.20.20.70">
    <property type="entry name" value="Aldolase class I"/>
    <property type="match status" value="1"/>
</dbReference>
<dbReference type="FunFam" id="3.20.20.70:FF:000075">
    <property type="entry name" value="Tryptophan biosynthesis protein TRP1"/>
    <property type="match status" value="1"/>
</dbReference>
<comment type="pathway">
    <text evidence="2 10">Amino-acid biosynthesis; L-tryptophan biosynthesis; L-tryptophan from chorismate: step 3/5.</text>
</comment>
<dbReference type="NCBIfam" id="NF002298">
    <property type="entry name" value="PRK01222.1-4"/>
    <property type="match status" value="1"/>
</dbReference>
<feature type="domain" description="N-(5'phosphoribosyl) anthranilate isomerase (PRAI)" evidence="11">
    <location>
        <begin position="5"/>
        <end position="200"/>
    </location>
</feature>
<comment type="catalytic activity">
    <reaction evidence="1 10">
        <text>N-(5-phospho-beta-D-ribosyl)anthranilate = 1-(2-carboxyphenylamino)-1-deoxy-D-ribulose 5-phosphate</text>
        <dbReference type="Rhea" id="RHEA:21540"/>
        <dbReference type="ChEBI" id="CHEBI:18277"/>
        <dbReference type="ChEBI" id="CHEBI:58613"/>
        <dbReference type="EC" id="5.3.1.24"/>
    </reaction>
</comment>
<evidence type="ECO:0000256" key="4">
    <source>
        <dbReference type="ARBA" id="ARBA00012572"/>
    </source>
</evidence>
<evidence type="ECO:0000256" key="2">
    <source>
        <dbReference type="ARBA" id="ARBA00004664"/>
    </source>
</evidence>
<sequence>MNCRVKICGITNLDDAMQASNAGADALGFVFYEKSPRYVTPKTANDIIAQLPPFITPVALFVDADDQLVQSVIAGSPRWVLQFHGEESPEQCLQYGQPYFKAIRMKSDVDLLLEAERYDTATAILLDAYKPGVPGGTGETFDWHLIPSNLPKPLILAGGLTVENIHHAVASVQPYAVDVSGGVEKEKGKKDPLKVTQFINGAKRG</sequence>
<dbReference type="STRING" id="1137284.GCA_001418205_01243"/>
<dbReference type="GO" id="GO:0004640">
    <property type="term" value="F:phosphoribosylanthranilate isomerase activity"/>
    <property type="evidence" value="ECO:0007669"/>
    <property type="project" value="UniProtKB-UniRule"/>
</dbReference>
<dbReference type="HAMAP" id="MF_00135">
    <property type="entry name" value="PRAI"/>
    <property type="match status" value="1"/>
</dbReference>